<dbReference type="EMBL" id="AOKF01002523">
    <property type="protein sequence ID" value="EPN48786.1"/>
    <property type="molecule type" value="Genomic_DNA"/>
</dbReference>
<dbReference type="GO" id="GO:0030295">
    <property type="term" value="F:protein kinase activator activity"/>
    <property type="evidence" value="ECO:0007669"/>
    <property type="project" value="TreeGrafter"/>
</dbReference>
<dbReference type="InterPro" id="IPR005467">
    <property type="entry name" value="His_kinase_dom"/>
</dbReference>
<keyword evidence="3" id="KW-0808">Transferase</keyword>
<dbReference type="SUPFAM" id="SSF55874">
    <property type="entry name" value="ATPase domain of HSP90 chaperone/DNA topoisomerase II/histidine kinase"/>
    <property type="match status" value="1"/>
</dbReference>
<keyword evidence="4" id="KW-0547">Nucleotide-binding</keyword>
<evidence type="ECO:0000256" key="3">
    <source>
        <dbReference type="ARBA" id="ARBA00022679"/>
    </source>
</evidence>
<comment type="catalytic activity">
    <reaction evidence="1">
        <text>ATP + protein L-histidine = ADP + protein N-phospho-L-histidine.</text>
        <dbReference type="EC" id="2.7.13.3"/>
    </reaction>
</comment>
<dbReference type="GO" id="GO:0007234">
    <property type="term" value="P:osmosensory signaling via phosphorelay pathway"/>
    <property type="evidence" value="ECO:0007669"/>
    <property type="project" value="TreeGrafter"/>
</dbReference>
<evidence type="ECO:0000259" key="8">
    <source>
        <dbReference type="PROSITE" id="PS50109"/>
    </source>
</evidence>
<dbReference type="AlphaFoldDB" id="A0A656JS97"/>
<evidence type="ECO:0000313" key="9">
    <source>
        <dbReference type="EMBL" id="EPN48786.1"/>
    </source>
</evidence>
<name>A0A656JS97_PSESF</name>
<feature type="non-terminal residue" evidence="9">
    <location>
        <position position="193"/>
    </location>
</feature>
<proteinExistence type="predicted"/>
<evidence type="ECO:0000256" key="4">
    <source>
        <dbReference type="ARBA" id="ARBA00022741"/>
    </source>
</evidence>
<evidence type="ECO:0000256" key="1">
    <source>
        <dbReference type="ARBA" id="ARBA00000085"/>
    </source>
</evidence>
<dbReference type="GO" id="GO:0000156">
    <property type="term" value="F:phosphorelay response regulator activity"/>
    <property type="evidence" value="ECO:0007669"/>
    <property type="project" value="TreeGrafter"/>
</dbReference>
<dbReference type="Gene3D" id="3.30.565.10">
    <property type="entry name" value="Histidine kinase-like ATPase, C-terminal domain"/>
    <property type="match status" value="1"/>
</dbReference>
<evidence type="ECO:0000256" key="5">
    <source>
        <dbReference type="ARBA" id="ARBA00022777"/>
    </source>
</evidence>
<dbReference type="PROSITE" id="PS50109">
    <property type="entry name" value="HIS_KIN"/>
    <property type="match status" value="1"/>
</dbReference>
<dbReference type="EC" id="2.7.13.3" evidence="2"/>
<dbReference type="Proteomes" id="UP000018849">
    <property type="component" value="Unassembled WGS sequence"/>
</dbReference>
<dbReference type="PANTHER" id="PTHR42878:SF7">
    <property type="entry name" value="SENSOR HISTIDINE KINASE GLRK"/>
    <property type="match status" value="1"/>
</dbReference>
<accession>A0A656JS97</accession>
<dbReference type="Pfam" id="PF02518">
    <property type="entry name" value="HATPase_c"/>
    <property type="match status" value="1"/>
</dbReference>
<dbReference type="InterPro" id="IPR036890">
    <property type="entry name" value="HATPase_C_sf"/>
</dbReference>
<keyword evidence="6" id="KW-0067">ATP-binding</keyword>
<keyword evidence="5 9" id="KW-0418">Kinase</keyword>
<evidence type="ECO:0000256" key="6">
    <source>
        <dbReference type="ARBA" id="ARBA00022840"/>
    </source>
</evidence>
<sequence>MSALIEDVLDFTRCQLGGDVSIRLRRVVDIFGALEPVVQEVLLANPQANIVFHHTGAAALLCDPGRIKQLMSDLIANAVAHGLKGGPILIKGQVNQSTLQLTCTNVGQPIPEALLGSLFEPFTRTKRDSPSEGLGLYICSQIAKDPVYRLCDLGPTVAHRSGSAAFVLPGVRRADFADRPHRGHGRSEIRRRA</sequence>
<dbReference type="GO" id="GO:0005524">
    <property type="term" value="F:ATP binding"/>
    <property type="evidence" value="ECO:0007669"/>
    <property type="project" value="UniProtKB-KW"/>
</dbReference>
<organism evidence="9 10">
    <name type="scientific">Pseudomonas syringae pv. actinidiae ICMP 19096</name>
    <dbReference type="NCBI Taxonomy" id="1194405"/>
    <lineage>
        <taxon>Bacteria</taxon>
        <taxon>Pseudomonadati</taxon>
        <taxon>Pseudomonadota</taxon>
        <taxon>Gammaproteobacteria</taxon>
        <taxon>Pseudomonadales</taxon>
        <taxon>Pseudomonadaceae</taxon>
        <taxon>Pseudomonas</taxon>
        <taxon>Pseudomonas syringae</taxon>
    </lineage>
</organism>
<dbReference type="InterPro" id="IPR050351">
    <property type="entry name" value="BphY/WalK/GraS-like"/>
</dbReference>
<comment type="caution">
    <text evidence="9">The sequence shown here is derived from an EMBL/GenBank/DDBJ whole genome shotgun (WGS) entry which is preliminary data.</text>
</comment>
<keyword evidence="7" id="KW-0902">Two-component regulatory system</keyword>
<gene>
    <name evidence="9" type="ORF">A245_29610</name>
</gene>
<evidence type="ECO:0000313" key="10">
    <source>
        <dbReference type="Proteomes" id="UP000018849"/>
    </source>
</evidence>
<evidence type="ECO:0000256" key="2">
    <source>
        <dbReference type="ARBA" id="ARBA00012438"/>
    </source>
</evidence>
<dbReference type="SMART" id="SM00387">
    <property type="entry name" value="HATPase_c"/>
    <property type="match status" value="1"/>
</dbReference>
<dbReference type="InterPro" id="IPR003594">
    <property type="entry name" value="HATPase_dom"/>
</dbReference>
<dbReference type="PANTHER" id="PTHR42878">
    <property type="entry name" value="TWO-COMPONENT HISTIDINE KINASE"/>
    <property type="match status" value="1"/>
</dbReference>
<evidence type="ECO:0000256" key="7">
    <source>
        <dbReference type="ARBA" id="ARBA00023012"/>
    </source>
</evidence>
<dbReference type="GO" id="GO:0004673">
    <property type="term" value="F:protein histidine kinase activity"/>
    <property type="evidence" value="ECO:0007669"/>
    <property type="project" value="UniProtKB-EC"/>
</dbReference>
<protein>
    <recommendedName>
        <fullName evidence="2">histidine kinase</fullName>
        <ecNumber evidence="2">2.7.13.3</ecNumber>
    </recommendedName>
</protein>
<reference evidence="9 10" key="1">
    <citation type="journal article" date="2013" name="PLoS Pathog.">
        <title>Genomic analysis of the Kiwifruit pathogen Pseudomonas syringae pv. actinidiae provides insight into the origins of an emergent plant disease.</title>
        <authorList>
            <person name="McCann H.C."/>
            <person name="Rikkerink E.H."/>
            <person name="Bertels F."/>
            <person name="Fiers M."/>
            <person name="Lu A."/>
            <person name="Rees-George J."/>
            <person name="Andersen M.T."/>
            <person name="Gleave A.P."/>
            <person name="Haubold B."/>
            <person name="Wohlers M.W."/>
            <person name="Guttman D.S."/>
            <person name="Wang P.W."/>
            <person name="Straub C."/>
            <person name="Vanneste J.L."/>
            <person name="Rainey P.B."/>
            <person name="Templeton M.D."/>
        </authorList>
    </citation>
    <scope>NUCLEOTIDE SEQUENCE [LARGE SCALE GENOMIC DNA]</scope>
    <source>
        <strain evidence="9 10">ICMP 19096</strain>
    </source>
</reference>
<feature type="domain" description="Histidine kinase" evidence="8">
    <location>
        <begin position="1"/>
        <end position="144"/>
    </location>
</feature>